<keyword evidence="3" id="KW-1185">Reference proteome</keyword>
<proteinExistence type="predicted"/>
<dbReference type="Gene3D" id="3.40.630.30">
    <property type="match status" value="1"/>
</dbReference>
<dbReference type="Proteomes" id="UP000522720">
    <property type="component" value="Unassembled WGS sequence"/>
</dbReference>
<feature type="domain" description="N-acetyltransferase" evidence="1">
    <location>
        <begin position="1"/>
        <end position="182"/>
    </location>
</feature>
<organism evidence="2 3">
    <name type="scientific">Streptococcus ovuberis</name>
    <dbReference type="NCBI Taxonomy" id="1936207"/>
    <lineage>
        <taxon>Bacteria</taxon>
        <taxon>Bacillati</taxon>
        <taxon>Bacillota</taxon>
        <taxon>Bacilli</taxon>
        <taxon>Lactobacillales</taxon>
        <taxon>Streptococcaceae</taxon>
        <taxon>Streptococcus</taxon>
    </lineage>
</organism>
<dbReference type="GO" id="GO:0016747">
    <property type="term" value="F:acyltransferase activity, transferring groups other than amino-acyl groups"/>
    <property type="evidence" value="ECO:0007669"/>
    <property type="project" value="InterPro"/>
</dbReference>
<name>A0A7X6MW10_9STRE</name>
<dbReference type="CDD" id="cd04301">
    <property type="entry name" value="NAT_SF"/>
    <property type="match status" value="1"/>
</dbReference>
<dbReference type="PROSITE" id="PS51186">
    <property type="entry name" value="GNAT"/>
    <property type="match status" value="1"/>
</dbReference>
<sequence>MKIIPYDSKYEKSWLYTKALSHLFSPFFDDMSQIKEKMNTEIYEDQLDLIAVEGEQVLGLLCISIYKPEFSRSYAYYPCEKVAYFENLAVHPDYQNQGIASKLWVIADEWLRNQQVQALAIFTRDGDAANHLYQKWGGQLVAQDYLVVGSLKEQEGFEFEVLREEKRLKFSRQGQEMPYYQREGIYIVSQQENLDLFDIEKVYHEKTYIKIYEAPTQE</sequence>
<dbReference type="RefSeq" id="WP_168548215.1">
    <property type="nucleotide sequence ID" value="NZ_JAAXPR010000001.1"/>
</dbReference>
<protein>
    <submittedName>
        <fullName evidence="2">GNAT family N-acetyltransferase</fullName>
    </submittedName>
</protein>
<dbReference type="AlphaFoldDB" id="A0A7X6MW10"/>
<reference evidence="2 3" key="1">
    <citation type="submission" date="2020-04" db="EMBL/GenBank/DDBJ databases">
        <title>MicrobeNet Type strains.</title>
        <authorList>
            <person name="Nicholson A.C."/>
        </authorList>
    </citation>
    <scope>NUCLEOTIDE SEQUENCE [LARGE SCALE GENOMIC DNA]</scope>
    <source>
        <strain evidence="2 3">CCUG 69612</strain>
    </source>
</reference>
<keyword evidence="2" id="KW-0808">Transferase</keyword>
<accession>A0A7X6MW10</accession>
<dbReference type="SUPFAM" id="SSF55729">
    <property type="entry name" value="Acyl-CoA N-acyltransferases (Nat)"/>
    <property type="match status" value="1"/>
</dbReference>
<dbReference type="EMBL" id="JAAXPR010000001">
    <property type="protein sequence ID" value="NKZ19452.1"/>
    <property type="molecule type" value="Genomic_DNA"/>
</dbReference>
<gene>
    <name evidence="2" type="ORF">HF992_01040</name>
</gene>
<evidence type="ECO:0000313" key="2">
    <source>
        <dbReference type="EMBL" id="NKZ19452.1"/>
    </source>
</evidence>
<dbReference type="InterPro" id="IPR000182">
    <property type="entry name" value="GNAT_dom"/>
</dbReference>
<dbReference type="Pfam" id="PF00583">
    <property type="entry name" value="Acetyltransf_1"/>
    <property type="match status" value="1"/>
</dbReference>
<comment type="caution">
    <text evidence="2">The sequence shown here is derived from an EMBL/GenBank/DDBJ whole genome shotgun (WGS) entry which is preliminary data.</text>
</comment>
<evidence type="ECO:0000313" key="3">
    <source>
        <dbReference type="Proteomes" id="UP000522720"/>
    </source>
</evidence>
<dbReference type="InterPro" id="IPR016181">
    <property type="entry name" value="Acyl_CoA_acyltransferase"/>
</dbReference>
<evidence type="ECO:0000259" key="1">
    <source>
        <dbReference type="PROSITE" id="PS51186"/>
    </source>
</evidence>